<comment type="caution">
    <text evidence="7">The sequence shown here is derived from an EMBL/GenBank/DDBJ whole genome shotgun (WGS) entry which is preliminary data.</text>
</comment>
<dbReference type="InterPro" id="IPR011701">
    <property type="entry name" value="MFS"/>
</dbReference>
<dbReference type="Gene3D" id="1.20.1250.20">
    <property type="entry name" value="MFS general substrate transporter like domains"/>
    <property type="match status" value="1"/>
</dbReference>
<dbReference type="PANTHER" id="PTHR23530:SF1">
    <property type="entry name" value="PERMEASE, MAJOR FACILITATOR SUPERFAMILY-RELATED"/>
    <property type="match status" value="1"/>
</dbReference>
<organism evidence="7 8">
    <name type="scientific">SAR86 cluster bacterium</name>
    <dbReference type="NCBI Taxonomy" id="2030880"/>
    <lineage>
        <taxon>Bacteria</taxon>
        <taxon>Pseudomonadati</taxon>
        <taxon>Pseudomonadota</taxon>
        <taxon>Gammaproteobacteria</taxon>
        <taxon>SAR86 cluster</taxon>
    </lineage>
</organism>
<feature type="transmembrane region" description="Helical" evidence="5">
    <location>
        <begin position="106"/>
        <end position="129"/>
    </location>
</feature>
<dbReference type="Pfam" id="PF07690">
    <property type="entry name" value="MFS_1"/>
    <property type="match status" value="1"/>
</dbReference>
<feature type="transmembrane region" description="Helical" evidence="5">
    <location>
        <begin position="252"/>
        <end position="273"/>
    </location>
</feature>
<dbReference type="PROSITE" id="PS50850">
    <property type="entry name" value="MFS"/>
    <property type="match status" value="1"/>
</dbReference>
<gene>
    <name evidence="7" type="ORF">COA96_10825</name>
</gene>
<evidence type="ECO:0000256" key="1">
    <source>
        <dbReference type="ARBA" id="ARBA00004141"/>
    </source>
</evidence>
<feature type="transmembrane region" description="Helical" evidence="5">
    <location>
        <begin position="285"/>
        <end position="308"/>
    </location>
</feature>
<feature type="transmembrane region" description="Helical" evidence="5">
    <location>
        <begin position="314"/>
        <end position="335"/>
    </location>
</feature>
<reference evidence="8" key="1">
    <citation type="submission" date="2017-08" db="EMBL/GenBank/DDBJ databases">
        <title>A dynamic microbial community with high functional redundancy inhabits the cold, oxic subseafloor aquifer.</title>
        <authorList>
            <person name="Tully B.J."/>
            <person name="Wheat C.G."/>
            <person name="Glazer B.T."/>
            <person name="Huber J.A."/>
        </authorList>
    </citation>
    <scope>NUCLEOTIDE SEQUENCE [LARGE SCALE GENOMIC DNA]</scope>
</reference>
<name>A0A2A5AX80_9GAMM</name>
<feature type="transmembrane region" description="Helical" evidence="5">
    <location>
        <begin position="177"/>
        <end position="195"/>
    </location>
</feature>
<sequence>MLLHGYWGTIVRNKLHRNIKAIYALAFFHSFMIIVPVIVPFFMSKGLSLAEIFYLQAVFAATIVLLEAPSGYFADVFGRRMALALGSVIHGIAYLCLNFADHLASLIVFEIIAGIAASMLSGADLALLYDTQKALEDDSNSEHSKSIAHLGFVKSSAEGLGALLGGALALWSFEVMVAFQSLIAWACLIASMLITEPPYKNARTKENRVQIIGILKHLFKGDPVLRCVVIAIPLYNLATFHVVWLLQPYWEAQGISLALFGVLWCSQSAVVAIANKFGFVIERRYGPVFALALMGILPVLGHFGMAWFQGWSGILVGLLLFLCRGMNQVILVNALNRRVPSEFRATANSLTSFLFRLAFITTGPLVGYMAETRGLDTAFNLLGFSSLVLFFLVMLPLIQSVKSIEQQCVA</sequence>
<evidence type="ECO:0000256" key="2">
    <source>
        <dbReference type="ARBA" id="ARBA00022692"/>
    </source>
</evidence>
<feature type="transmembrane region" description="Helical" evidence="5">
    <location>
        <begin position="347"/>
        <end position="366"/>
    </location>
</feature>
<proteinExistence type="predicted"/>
<dbReference type="InterPro" id="IPR036259">
    <property type="entry name" value="MFS_trans_sf"/>
</dbReference>
<keyword evidence="4 5" id="KW-0472">Membrane</keyword>
<dbReference type="SUPFAM" id="SSF103473">
    <property type="entry name" value="MFS general substrate transporter"/>
    <property type="match status" value="1"/>
</dbReference>
<evidence type="ECO:0000256" key="3">
    <source>
        <dbReference type="ARBA" id="ARBA00022989"/>
    </source>
</evidence>
<dbReference type="PANTHER" id="PTHR23530">
    <property type="entry name" value="TRANSPORT PROTEIN-RELATED"/>
    <property type="match status" value="1"/>
</dbReference>
<dbReference type="GO" id="GO:0022857">
    <property type="term" value="F:transmembrane transporter activity"/>
    <property type="evidence" value="ECO:0007669"/>
    <property type="project" value="InterPro"/>
</dbReference>
<feature type="transmembrane region" description="Helical" evidence="5">
    <location>
        <begin position="21"/>
        <end position="42"/>
    </location>
</feature>
<evidence type="ECO:0000313" key="7">
    <source>
        <dbReference type="EMBL" id="PCJ23862.1"/>
    </source>
</evidence>
<accession>A0A2A5AX80</accession>
<comment type="subcellular location">
    <subcellularLocation>
        <location evidence="1">Membrane</location>
        <topology evidence="1">Multi-pass membrane protein</topology>
    </subcellularLocation>
</comment>
<dbReference type="EMBL" id="NVVJ01000033">
    <property type="protein sequence ID" value="PCJ23862.1"/>
    <property type="molecule type" value="Genomic_DNA"/>
</dbReference>
<evidence type="ECO:0000256" key="4">
    <source>
        <dbReference type="ARBA" id="ARBA00023136"/>
    </source>
</evidence>
<dbReference type="AlphaFoldDB" id="A0A2A5AX80"/>
<keyword evidence="3 5" id="KW-1133">Transmembrane helix</keyword>
<feature type="transmembrane region" description="Helical" evidence="5">
    <location>
        <begin position="81"/>
        <end position="100"/>
    </location>
</feature>
<keyword evidence="2 5" id="KW-0812">Transmembrane</keyword>
<dbReference type="InterPro" id="IPR005829">
    <property type="entry name" value="Sugar_transporter_CS"/>
</dbReference>
<evidence type="ECO:0000256" key="5">
    <source>
        <dbReference type="SAM" id="Phobius"/>
    </source>
</evidence>
<protein>
    <recommendedName>
        <fullName evidence="6">Major facilitator superfamily (MFS) profile domain-containing protein</fullName>
    </recommendedName>
</protein>
<feature type="domain" description="Major facilitator superfamily (MFS) profile" evidence="6">
    <location>
        <begin position="1"/>
        <end position="401"/>
    </location>
</feature>
<dbReference type="GO" id="GO:0016020">
    <property type="term" value="C:membrane"/>
    <property type="evidence" value="ECO:0007669"/>
    <property type="project" value="UniProtKB-SubCell"/>
</dbReference>
<evidence type="ECO:0000313" key="8">
    <source>
        <dbReference type="Proteomes" id="UP000218327"/>
    </source>
</evidence>
<evidence type="ECO:0000259" key="6">
    <source>
        <dbReference type="PROSITE" id="PS50850"/>
    </source>
</evidence>
<dbReference type="Proteomes" id="UP000218327">
    <property type="component" value="Unassembled WGS sequence"/>
</dbReference>
<feature type="transmembrane region" description="Helical" evidence="5">
    <location>
        <begin position="224"/>
        <end position="246"/>
    </location>
</feature>
<feature type="transmembrane region" description="Helical" evidence="5">
    <location>
        <begin position="150"/>
        <end position="171"/>
    </location>
</feature>
<dbReference type="InterPro" id="IPR020846">
    <property type="entry name" value="MFS_dom"/>
</dbReference>
<feature type="transmembrane region" description="Helical" evidence="5">
    <location>
        <begin position="54"/>
        <end position="74"/>
    </location>
</feature>
<dbReference type="PROSITE" id="PS00216">
    <property type="entry name" value="SUGAR_TRANSPORT_1"/>
    <property type="match status" value="1"/>
</dbReference>
<feature type="transmembrane region" description="Helical" evidence="5">
    <location>
        <begin position="378"/>
        <end position="398"/>
    </location>
</feature>
<dbReference type="InterPro" id="IPR053160">
    <property type="entry name" value="MFS_DHA3_Transporter"/>
</dbReference>